<dbReference type="EMBL" id="JAGRRH010000001">
    <property type="protein sequence ID" value="KAG7374315.1"/>
    <property type="molecule type" value="Genomic_DNA"/>
</dbReference>
<dbReference type="GO" id="GO:0046872">
    <property type="term" value="F:metal ion binding"/>
    <property type="evidence" value="ECO:0007669"/>
    <property type="project" value="InterPro"/>
</dbReference>
<feature type="region of interest" description="Disordered" evidence="2">
    <location>
        <begin position="415"/>
        <end position="446"/>
    </location>
</feature>
<protein>
    <submittedName>
        <fullName evidence="4">ATP-grasp domain containing protein</fullName>
    </submittedName>
</protein>
<evidence type="ECO:0000313" key="4">
    <source>
        <dbReference type="EMBL" id="KAG7374315.1"/>
    </source>
</evidence>
<feature type="compositionally biased region" description="Polar residues" evidence="2">
    <location>
        <begin position="433"/>
        <end position="446"/>
    </location>
</feature>
<dbReference type="AlphaFoldDB" id="A0A9K3M5V3"/>
<evidence type="ECO:0000259" key="3">
    <source>
        <dbReference type="PROSITE" id="PS50975"/>
    </source>
</evidence>
<reference evidence="4" key="1">
    <citation type="journal article" date="2021" name="Sci. Rep.">
        <title>Diploid genomic architecture of Nitzschia inconspicua, an elite biomass production diatom.</title>
        <authorList>
            <person name="Oliver A."/>
            <person name="Podell S."/>
            <person name="Pinowska A."/>
            <person name="Traller J.C."/>
            <person name="Smith S.R."/>
            <person name="McClure R."/>
            <person name="Beliaev A."/>
            <person name="Bohutskyi P."/>
            <person name="Hill E.A."/>
            <person name="Rabines A."/>
            <person name="Zheng H."/>
            <person name="Allen L.Z."/>
            <person name="Kuo A."/>
            <person name="Grigoriev I.V."/>
            <person name="Allen A.E."/>
            <person name="Hazlebeck D."/>
            <person name="Allen E.E."/>
        </authorList>
    </citation>
    <scope>NUCLEOTIDE SEQUENCE</scope>
    <source>
        <strain evidence="4">Hildebrandi</strain>
    </source>
</reference>
<dbReference type="Proteomes" id="UP000693970">
    <property type="component" value="Unassembled WGS sequence"/>
</dbReference>
<keyword evidence="5" id="KW-1185">Reference proteome</keyword>
<name>A0A9K3M5V3_9STRA</name>
<dbReference type="InterPro" id="IPR003806">
    <property type="entry name" value="ATP-grasp_PylC-type"/>
</dbReference>
<evidence type="ECO:0000313" key="5">
    <source>
        <dbReference type="Proteomes" id="UP000693970"/>
    </source>
</evidence>
<dbReference type="PROSITE" id="PS50975">
    <property type="entry name" value="ATP_GRASP"/>
    <property type="match status" value="1"/>
</dbReference>
<dbReference type="OrthoDB" id="223552at2759"/>
<proteinExistence type="predicted"/>
<feature type="domain" description="ATP-grasp" evidence="3">
    <location>
        <begin position="152"/>
        <end position="354"/>
    </location>
</feature>
<organism evidence="4 5">
    <name type="scientific">Nitzschia inconspicua</name>
    <dbReference type="NCBI Taxonomy" id="303405"/>
    <lineage>
        <taxon>Eukaryota</taxon>
        <taxon>Sar</taxon>
        <taxon>Stramenopiles</taxon>
        <taxon>Ochrophyta</taxon>
        <taxon>Bacillariophyta</taxon>
        <taxon>Bacillariophyceae</taxon>
        <taxon>Bacillariophycidae</taxon>
        <taxon>Bacillariales</taxon>
        <taxon>Bacillariaceae</taxon>
        <taxon>Nitzschia</taxon>
    </lineage>
</organism>
<accession>A0A9K3M5V3</accession>
<comment type="caution">
    <text evidence="4">The sequence shown here is derived from an EMBL/GenBank/DDBJ whole genome shotgun (WGS) entry which is preliminary data.</text>
</comment>
<gene>
    <name evidence="4" type="ORF">IV203_013410</name>
</gene>
<dbReference type="InterPro" id="IPR011761">
    <property type="entry name" value="ATP-grasp"/>
</dbReference>
<reference evidence="4" key="2">
    <citation type="submission" date="2021-04" db="EMBL/GenBank/DDBJ databases">
        <authorList>
            <person name="Podell S."/>
        </authorList>
    </citation>
    <scope>NUCLEOTIDE SEQUENCE</scope>
    <source>
        <strain evidence="4">Hildebrandi</strain>
    </source>
</reference>
<evidence type="ECO:0000256" key="2">
    <source>
        <dbReference type="SAM" id="MobiDB-lite"/>
    </source>
</evidence>
<keyword evidence="1" id="KW-0547">Nucleotide-binding</keyword>
<sequence>MSLSSITPLTPSSVVKTIGLEELTVNELHNIPGVKPLRILVTIHNIKPCLGNVYTKGLGLWVQYIVQKYLKTRNIPHKLYMKSILTEGFRKTSPETVVNFIKQNKIDVIVPSDVTDTMFLAEHYHKIAPHVKLAITENVKIYEIMEDKWENYKMLKQNNIATPSTELFDKEKEQQYPFFLKVASGTNGGRGVWYCRNDDDLRDALKSKEANSKAALLLRQTPIYGDIICAQVIYKHGKPVGFFFAKSIKADDLSGIGKNYVFSRSKSVRDMNSHVKVELSEDQWNDVSIIFEQIGKATDYHGMIDIEFIVAGPSNSIAERGSVWLLECNPRFSGGIHTTLSNPGFLDLYFDVVNGNLDTQECTICGNYSRGVDMRATFGQFKPTNFYMEHPFKVLFVRHWRVNNSHTYIPLTVSRDRSSDKKPNNKSMAHVDSTVSTAETISVSSR</sequence>
<keyword evidence="1" id="KW-0067">ATP-binding</keyword>
<dbReference type="GO" id="GO:0005524">
    <property type="term" value="F:ATP binding"/>
    <property type="evidence" value="ECO:0007669"/>
    <property type="project" value="UniProtKB-UniRule"/>
</dbReference>
<evidence type="ECO:0000256" key="1">
    <source>
        <dbReference type="PROSITE-ProRule" id="PRU00409"/>
    </source>
</evidence>
<dbReference type="Pfam" id="PF02655">
    <property type="entry name" value="ATP-grasp_3"/>
    <property type="match status" value="1"/>
</dbReference>